<dbReference type="SUPFAM" id="SSF56935">
    <property type="entry name" value="Porins"/>
    <property type="match status" value="1"/>
</dbReference>
<keyword evidence="3" id="KW-0998">Cell outer membrane</keyword>
<dbReference type="RefSeq" id="WP_091140430.1">
    <property type="nucleotide sequence ID" value="NZ_FMVF01000002.1"/>
</dbReference>
<evidence type="ECO:0000256" key="4">
    <source>
        <dbReference type="SAM" id="SignalP"/>
    </source>
</evidence>
<dbReference type="InterPro" id="IPR012910">
    <property type="entry name" value="Plug_dom"/>
</dbReference>
<dbReference type="Proteomes" id="UP000199354">
    <property type="component" value="Unassembled WGS sequence"/>
</dbReference>
<dbReference type="InterPro" id="IPR036942">
    <property type="entry name" value="Beta-barrel_TonB_sf"/>
</dbReference>
<protein>
    <submittedName>
        <fullName evidence="7">Outer membrane receptor proteins, mostly Fe transport</fullName>
    </submittedName>
</protein>
<dbReference type="GO" id="GO:0009279">
    <property type="term" value="C:cell outer membrane"/>
    <property type="evidence" value="ECO:0007669"/>
    <property type="project" value="UniProtKB-SubCell"/>
</dbReference>
<dbReference type="OrthoDB" id="8764943at2"/>
<dbReference type="Gene3D" id="2.60.40.1120">
    <property type="entry name" value="Carboxypeptidase-like, regulatory domain"/>
    <property type="match status" value="1"/>
</dbReference>
<proteinExistence type="predicted"/>
<feature type="signal peptide" evidence="4">
    <location>
        <begin position="1"/>
        <end position="20"/>
    </location>
</feature>
<evidence type="ECO:0000256" key="1">
    <source>
        <dbReference type="ARBA" id="ARBA00004442"/>
    </source>
</evidence>
<comment type="subcellular location">
    <subcellularLocation>
        <location evidence="1">Cell outer membrane</location>
    </subcellularLocation>
</comment>
<accession>A0A1G5B7Y2</accession>
<dbReference type="AlphaFoldDB" id="A0A1G5B7Y2"/>
<feature type="domain" description="TonB-dependent receptor plug" evidence="5">
    <location>
        <begin position="140"/>
        <end position="222"/>
    </location>
</feature>
<sequence>MQSKSFLLLIIILSFGWATAQNKPVTVSGVVKDRASKLALPYVSVTLQAPDGAPIQGTVSDETGRFSLKVATAGNYVVETAIIGYQKHTQKIFVGSLTEFLDLGTIEMGEQVNALDEVVIASKQETVSAKMDKKTFAVADQIAQSGGSVLQAMANLPGVTVQAGKLQLRGNDKVTVLIDGKQTAMTGFGNQTGLDNIPASAIEKIEIINNPSAKFDANGNAGIVNIVYKKEKQAGINGKAGIASGFGSLWERKANLPNIRPQYQLTPKINPTLALNYRKGKVNLFFQGDYLYTETLNKNEFVTRTYDDGTVIHQQTKRNRDTHFTTVKTGADWNYNEHNTVTVSGMFGSEKITDNGDEPFFNADYSQRLRLWQFLEDELKITAMATLSWQHKFAQPGHLFNTGVNYTFHREDEKYFFDNILPAYAGKDSFKLLSDEKVVDFNFDYVKPFKYGRFELGVKLRNREIPTNMQFFQGLNSPLDASAGGAATYKEIIPAVYGNYVFESNKVEAELGLRMEYIKLRYEVNPNHPVYKTDGYDYSEPFPNIRFAYKFNDHNKLSVFYNRRVDRPNEVDIRIFPKYDDAEIIKVGNPALRPQFTNSFELGYKRNLADGYLFVSLYNKSVDQTITRIATTAPGSNVIYAVFQNADESYSTGSEVIFSKKIGWYAMNLSGNVYHNVIDPFTVTNLYPTPTTFTAKREEIVSGNVKSNNTFHFSKTLTGQLSAVWLAPDIIPQGKIGQRFSIDLGLKKSVQKGKGEVFVNANDVLNTLVTKREINADGFRYTSADYNETQVIRLGYNYKF</sequence>
<feature type="chain" id="PRO_5011608323" evidence="4">
    <location>
        <begin position="21"/>
        <end position="800"/>
    </location>
</feature>
<dbReference type="STRING" id="490189.SAMN02927903_00282"/>
<dbReference type="PANTHER" id="PTHR40980:SF4">
    <property type="entry name" value="TONB-DEPENDENT RECEPTOR-LIKE BETA-BARREL DOMAIN-CONTAINING PROTEIN"/>
    <property type="match status" value="1"/>
</dbReference>
<name>A0A1G5B7Y2_9FLAO</name>
<dbReference type="PANTHER" id="PTHR40980">
    <property type="entry name" value="PLUG DOMAIN-CONTAINING PROTEIN"/>
    <property type="match status" value="1"/>
</dbReference>
<keyword evidence="2" id="KW-0472">Membrane</keyword>
<dbReference type="InterPro" id="IPR041700">
    <property type="entry name" value="OMP_b-brl_3"/>
</dbReference>
<dbReference type="Pfam" id="PF07715">
    <property type="entry name" value="Plug"/>
    <property type="match status" value="1"/>
</dbReference>
<dbReference type="EMBL" id="FMVF01000002">
    <property type="protein sequence ID" value="SCX86212.1"/>
    <property type="molecule type" value="Genomic_DNA"/>
</dbReference>
<dbReference type="InterPro" id="IPR037066">
    <property type="entry name" value="Plug_dom_sf"/>
</dbReference>
<gene>
    <name evidence="7" type="ORF">SAMN02927903_00282</name>
</gene>
<dbReference type="SUPFAM" id="SSF49464">
    <property type="entry name" value="Carboxypeptidase regulatory domain-like"/>
    <property type="match status" value="1"/>
</dbReference>
<dbReference type="InterPro" id="IPR008969">
    <property type="entry name" value="CarboxyPept-like_regulatory"/>
</dbReference>
<keyword evidence="7" id="KW-0675">Receptor</keyword>
<organism evidence="7 8">
    <name type="scientific">Flavobacterium caeni</name>
    <dbReference type="NCBI Taxonomy" id="490189"/>
    <lineage>
        <taxon>Bacteria</taxon>
        <taxon>Pseudomonadati</taxon>
        <taxon>Bacteroidota</taxon>
        <taxon>Flavobacteriia</taxon>
        <taxon>Flavobacteriales</taxon>
        <taxon>Flavobacteriaceae</taxon>
        <taxon>Flavobacterium</taxon>
    </lineage>
</organism>
<feature type="domain" description="Outer membrane protein beta-barrel" evidence="6">
    <location>
        <begin position="391"/>
        <end position="798"/>
    </location>
</feature>
<evidence type="ECO:0000313" key="7">
    <source>
        <dbReference type="EMBL" id="SCX86212.1"/>
    </source>
</evidence>
<dbReference type="Gene3D" id="2.170.130.10">
    <property type="entry name" value="TonB-dependent receptor, plug domain"/>
    <property type="match status" value="1"/>
</dbReference>
<dbReference type="Pfam" id="PF13715">
    <property type="entry name" value="CarbopepD_reg_2"/>
    <property type="match status" value="1"/>
</dbReference>
<keyword evidence="8" id="KW-1185">Reference proteome</keyword>
<reference evidence="7 8" key="1">
    <citation type="submission" date="2016-10" db="EMBL/GenBank/DDBJ databases">
        <authorList>
            <person name="de Groot N.N."/>
        </authorList>
    </citation>
    <scope>NUCLEOTIDE SEQUENCE [LARGE SCALE GENOMIC DNA]</scope>
    <source>
        <strain evidence="7 8">CGMCC 1.7031</strain>
    </source>
</reference>
<dbReference type="Gene3D" id="2.40.170.20">
    <property type="entry name" value="TonB-dependent receptor, beta-barrel domain"/>
    <property type="match status" value="1"/>
</dbReference>
<evidence type="ECO:0000256" key="3">
    <source>
        <dbReference type="ARBA" id="ARBA00023237"/>
    </source>
</evidence>
<evidence type="ECO:0000259" key="6">
    <source>
        <dbReference type="Pfam" id="PF14905"/>
    </source>
</evidence>
<evidence type="ECO:0000256" key="2">
    <source>
        <dbReference type="ARBA" id="ARBA00023136"/>
    </source>
</evidence>
<dbReference type="Pfam" id="PF14905">
    <property type="entry name" value="OMP_b-brl_3"/>
    <property type="match status" value="1"/>
</dbReference>
<evidence type="ECO:0000313" key="8">
    <source>
        <dbReference type="Proteomes" id="UP000199354"/>
    </source>
</evidence>
<evidence type="ECO:0000259" key="5">
    <source>
        <dbReference type="Pfam" id="PF07715"/>
    </source>
</evidence>
<keyword evidence="4" id="KW-0732">Signal</keyword>